<gene>
    <name evidence="2" type="ORF">A2Z78_00970</name>
</gene>
<dbReference type="Pfam" id="PF03091">
    <property type="entry name" value="CutA1"/>
    <property type="match status" value="1"/>
</dbReference>
<dbReference type="EMBL" id="MHLV01000023">
    <property type="protein sequence ID" value="OGZ17513.1"/>
    <property type="molecule type" value="Genomic_DNA"/>
</dbReference>
<dbReference type="PANTHER" id="PTHR23419:SF8">
    <property type="entry name" value="FI09726P"/>
    <property type="match status" value="1"/>
</dbReference>
<reference evidence="2 3" key="1">
    <citation type="journal article" date="2016" name="Nat. Commun.">
        <title>Thousands of microbial genomes shed light on interconnected biogeochemical processes in an aquifer system.</title>
        <authorList>
            <person name="Anantharaman K."/>
            <person name="Brown C.T."/>
            <person name="Hug L.A."/>
            <person name="Sharon I."/>
            <person name="Castelle C.J."/>
            <person name="Probst A.J."/>
            <person name="Thomas B.C."/>
            <person name="Singh A."/>
            <person name="Wilkins M.J."/>
            <person name="Karaoz U."/>
            <person name="Brodie E.L."/>
            <person name="Williams K.H."/>
            <person name="Hubbard S.S."/>
            <person name="Banfield J.F."/>
        </authorList>
    </citation>
    <scope>NUCLEOTIDE SEQUENCE [LARGE SCALE GENOMIC DNA]</scope>
</reference>
<dbReference type="Proteomes" id="UP000176752">
    <property type="component" value="Unassembled WGS sequence"/>
</dbReference>
<comment type="caution">
    <text evidence="2">The sequence shown here is derived from an EMBL/GenBank/DDBJ whole genome shotgun (WGS) entry which is preliminary data.</text>
</comment>
<dbReference type="InterPro" id="IPR015867">
    <property type="entry name" value="N-reg_PII/ATP_PRibTrfase_C"/>
</dbReference>
<dbReference type="STRING" id="1801660.A2Z78_00970"/>
<accession>A0A1G2DVD5</accession>
<comment type="similarity">
    <text evidence="1">Belongs to the CutA family.</text>
</comment>
<evidence type="ECO:0000256" key="1">
    <source>
        <dbReference type="ARBA" id="ARBA00010169"/>
    </source>
</evidence>
<dbReference type="GO" id="GO:0010038">
    <property type="term" value="P:response to metal ion"/>
    <property type="evidence" value="ECO:0007669"/>
    <property type="project" value="InterPro"/>
</dbReference>
<dbReference type="InterPro" id="IPR004323">
    <property type="entry name" value="Ion_tolerance_CutA"/>
</dbReference>
<dbReference type="PANTHER" id="PTHR23419">
    <property type="entry name" value="DIVALENT CATION TOLERANCE CUTA-RELATED"/>
    <property type="match status" value="1"/>
</dbReference>
<organism evidence="2 3">
    <name type="scientific">Candidatus Nealsonbacteria bacterium RBG_13_36_15</name>
    <dbReference type="NCBI Taxonomy" id="1801660"/>
    <lineage>
        <taxon>Bacteria</taxon>
        <taxon>Candidatus Nealsoniibacteriota</taxon>
    </lineage>
</organism>
<name>A0A1G2DVD5_9BACT</name>
<proteinExistence type="inferred from homology"/>
<dbReference type="SUPFAM" id="SSF54913">
    <property type="entry name" value="GlnB-like"/>
    <property type="match status" value="1"/>
</dbReference>
<protein>
    <recommendedName>
        <fullName evidence="4">Cation tolerance protein CutA</fullName>
    </recommendedName>
</protein>
<evidence type="ECO:0000313" key="2">
    <source>
        <dbReference type="EMBL" id="OGZ17513.1"/>
    </source>
</evidence>
<evidence type="ECO:0000313" key="3">
    <source>
        <dbReference type="Proteomes" id="UP000176752"/>
    </source>
</evidence>
<sequence>MIFVYIVCKNKAEAKKIGLFLIKKRLAVCCNIFPIDSIYWWRKKIVKSKETVLIVKTLKNDFKKIEKEAKKLHSYKAPCILEIPIKRVNLEYLNWLRQELSK</sequence>
<dbReference type="GO" id="GO:0005507">
    <property type="term" value="F:copper ion binding"/>
    <property type="evidence" value="ECO:0007669"/>
    <property type="project" value="TreeGrafter"/>
</dbReference>
<evidence type="ECO:0008006" key="4">
    <source>
        <dbReference type="Google" id="ProtNLM"/>
    </source>
</evidence>
<dbReference type="Gene3D" id="3.30.70.120">
    <property type="match status" value="1"/>
</dbReference>
<dbReference type="AlphaFoldDB" id="A0A1G2DVD5"/>
<dbReference type="InterPro" id="IPR011322">
    <property type="entry name" value="N-reg_PII-like_a/b"/>
</dbReference>